<dbReference type="EMBL" id="JBEQCT010000005">
    <property type="protein sequence ID" value="MFM2485671.1"/>
    <property type="molecule type" value="Genomic_DNA"/>
</dbReference>
<evidence type="ECO:0000256" key="8">
    <source>
        <dbReference type="SAM" id="MobiDB-lite"/>
    </source>
</evidence>
<reference evidence="12 13" key="1">
    <citation type="journal article" date="2013" name="Int. J. Syst. Evol. Microbiol.">
        <title>Celerinatantimonas yamalensis sp. nov., a cold-adapted diazotrophic bacterium from a cold permafrost brine.</title>
        <authorList>
            <person name="Shcherbakova V."/>
            <person name="Chuvilskaya N."/>
            <person name="Rivkina E."/>
            <person name="Demidov N."/>
            <person name="Uchaeva V."/>
            <person name="Suetin S."/>
            <person name="Suzina N."/>
            <person name="Gilichinsky D."/>
        </authorList>
    </citation>
    <scope>NUCLEOTIDE SEQUENCE [LARGE SCALE GENOMIC DNA]</scope>
    <source>
        <strain evidence="12 13">C7</strain>
    </source>
</reference>
<feature type="region of interest" description="Disordered" evidence="8">
    <location>
        <begin position="313"/>
        <end position="333"/>
    </location>
</feature>
<sequence length="541" mass="59223">MNFRSYHMRILLAFISASILFAIALGVSIYENNKLSQGFTHLESKENTYMSALNHMFNSGLFGGIAVRNKVFKPALTKPAAVVEQTEKDFQTALSNAQRLTTENDPAALKLLDDIKERWAIVQKARRQVMTLVEQGEQAKAIELLTTVEHPSWQKIRVALQTLMRQQEQIVKQLSQKVRRDSATMQQVSIAVGALAFVVGFVLFFLVLRGFRQAMRHITLALDSIADGEGDLTLRLDEKDGSELSQIADGFNRFIDKIQTLVKDVVVSTEQLASSAAQMSTITHQSRQDIKSQLQETDMIATSIEELATSVREVSRNTSAAADQSRDTETESAEGFKIVQSASQAVETLSSNMSDSSKIIHSLAQESDHIDSVLTVISQISEQTNLLALNAAIEAARAGEQGRGFAVVADEVRTLAGRTGSATLEIRAMIERLQQSSANAVESMQKSSDNASESVMNANAALTALTSIRERAKTQMEQSIQIAAAVEEQEVVAKEISHNVNNIRTITNNASTNSEQIALSGDQLAQLASQLRGIVSHFKVV</sequence>
<evidence type="ECO:0000256" key="6">
    <source>
        <dbReference type="ARBA" id="ARBA00029447"/>
    </source>
</evidence>
<name>A0ABW9G7L3_9GAMM</name>
<evidence type="ECO:0000313" key="13">
    <source>
        <dbReference type="Proteomes" id="UP001629953"/>
    </source>
</evidence>
<dbReference type="InterPro" id="IPR004090">
    <property type="entry name" value="Chemotax_Me-accpt_rcpt"/>
</dbReference>
<comment type="similarity">
    <text evidence="6">Belongs to the methyl-accepting chemotaxis (MCP) protein family.</text>
</comment>
<dbReference type="PANTHER" id="PTHR32089">
    <property type="entry name" value="METHYL-ACCEPTING CHEMOTAXIS PROTEIN MCPB"/>
    <property type="match status" value="1"/>
</dbReference>
<keyword evidence="13" id="KW-1185">Reference proteome</keyword>
<evidence type="ECO:0000256" key="3">
    <source>
        <dbReference type="ARBA" id="ARBA00022989"/>
    </source>
</evidence>
<dbReference type="PROSITE" id="PS50885">
    <property type="entry name" value="HAMP"/>
    <property type="match status" value="1"/>
</dbReference>
<dbReference type="SMART" id="SM00283">
    <property type="entry name" value="MA"/>
    <property type="match status" value="1"/>
</dbReference>
<feature type="domain" description="Methyl-accepting transducer" evidence="10">
    <location>
        <begin position="268"/>
        <end position="504"/>
    </location>
</feature>
<feature type="domain" description="HAMP" evidence="11">
    <location>
        <begin position="209"/>
        <end position="263"/>
    </location>
</feature>
<dbReference type="SUPFAM" id="SSF58104">
    <property type="entry name" value="Methyl-accepting chemotaxis protein (MCP) signaling domain"/>
    <property type="match status" value="1"/>
</dbReference>
<evidence type="ECO:0000256" key="5">
    <source>
        <dbReference type="ARBA" id="ARBA00023224"/>
    </source>
</evidence>
<dbReference type="Pfam" id="PF00015">
    <property type="entry name" value="MCPsignal"/>
    <property type="match status" value="1"/>
</dbReference>
<dbReference type="InterPro" id="IPR003660">
    <property type="entry name" value="HAMP_dom"/>
</dbReference>
<evidence type="ECO:0000259" key="11">
    <source>
        <dbReference type="PROSITE" id="PS50885"/>
    </source>
</evidence>
<proteinExistence type="inferred from homology"/>
<feature type="transmembrane region" description="Helical" evidence="9">
    <location>
        <begin position="188"/>
        <end position="208"/>
    </location>
</feature>
<dbReference type="Pfam" id="PF00672">
    <property type="entry name" value="HAMP"/>
    <property type="match status" value="1"/>
</dbReference>
<evidence type="ECO:0000259" key="10">
    <source>
        <dbReference type="PROSITE" id="PS50111"/>
    </source>
</evidence>
<organism evidence="12 13">
    <name type="scientific">Celerinatantimonas yamalensis</name>
    <dbReference type="NCBI Taxonomy" id="559956"/>
    <lineage>
        <taxon>Bacteria</taxon>
        <taxon>Pseudomonadati</taxon>
        <taxon>Pseudomonadota</taxon>
        <taxon>Gammaproteobacteria</taxon>
        <taxon>Celerinatantimonadaceae</taxon>
        <taxon>Celerinatantimonas</taxon>
    </lineage>
</organism>
<dbReference type="PROSITE" id="PS50111">
    <property type="entry name" value="CHEMOTAXIS_TRANSDUC_2"/>
    <property type="match status" value="1"/>
</dbReference>
<evidence type="ECO:0000256" key="2">
    <source>
        <dbReference type="ARBA" id="ARBA00022692"/>
    </source>
</evidence>
<dbReference type="InterPro" id="IPR004089">
    <property type="entry name" value="MCPsignal_dom"/>
</dbReference>
<keyword evidence="3 9" id="KW-1133">Transmembrane helix</keyword>
<dbReference type="CDD" id="cd11386">
    <property type="entry name" value="MCP_signal"/>
    <property type="match status" value="1"/>
</dbReference>
<dbReference type="Gene3D" id="1.10.287.950">
    <property type="entry name" value="Methyl-accepting chemotaxis protein"/>
    <property type="match status" value="1"/>
</dbReference>
<accession>A0ABW9G7L3</accession>
<dbReference type="RefSeq" id="WP_408623920.1">
    <property type="nucleotide sequence ID" value="NZ_JBEQCT010000005.1"/>
</dbReference>
<evidence type="ECO:0000256" key="9">
    <source>
        <dbReference type="SAM" id="Phobius"/>
    </source>
</evidence>
<evidence type="ECO:0000256" key="1">
    <source>
        <dbReference type="ARBA" id="ARBA00004141"/>
    </source>
</evidence>
<dbReference type="PANTHER" id="PTHR32089:SF119">
    <property type="entry name" value="METHYL-ACCEPTING CHEMOTAXIS PROTEIN CTPL"/>
    <property type="match status" value="1"/>
</dbReference>
<gene>
    <name evidence="12" type="ORF">ABUE30_11485</name>
</gene>
<dbReference type="CDD" id="cd06225">
    <property type="entry name" value="HAMP"/>
    <property type="match status" value="1"/>
</dbReference>
<comment type="caution">
    <text evidence="12">The sequence shown here is derived from an EMBL/GenBank/DDBJ whole genome shotgun (WGS) entry which is preliminary data.</text>
</comment>
<keyword evidence="5 7" id="KW-0807">Transducer</keyword>
<comment type="subcellular location">
    <subcellularLocation>
        <location evidence="1">Membrane</location>
        <topology evidence="1">Multi-pass membrane protein</topology>
    </subcellularLocation>
</comment>
<dbReference type="PRINTS" id="PR00260">
    <property type="entry name" value="CHEMTRNSDUCR"/>
</dbReference>
<evidence type="ECO:0000256" key="4">
    <source>
        <dbReference type="ARBA" id="ARBA00023136"/>
    </source>
</evidence>
<evidence type="ECO:0000256" key="7">
    <source>
        <dbReference type="PROSITE-ProRule" id="PRU00284"/>
    </source>
</evidence>
<protein>
    <submittedName>
        <fullName evidence="12">Methyl-accepting chemotaxis protein</fullName>
    </submittedName>
</protein>
<keyword evidence="2 9" id="KW-0812">Transmembrane</keyword>
<dbReference type="Proteomes" id="UP001629953">
    <property type="component" value="Unassembled WGS sequence"/>
</dbReference>
<keyword evidence="4 9" id="KW-0472">Membrane</keyword>
<dbReference type="SMART" id="SM00304">
    <property type="entry name" value="HAMP"/>
    <property type="match status" value="1"/>
</dbReference>
<evidence type="ECO:0000313" key="12">
    <source>
        <dbReference type="EMBL" id="MFM2485671.1"/>
    </source>
</evidence>